<accession>A0A8S4PHQ9</accession>
<dbReference type="PANTHER" id="PTHR14387:SF0">
    <property type="entry name" value="DUF2428 DOMAIN-CONTAINING PROTEIN"/>
    <property type="match status" value="1"/>
</dbReference>
<dbReference type="InterPro" id="IPR016024">
    <property type="entry name" value="ARM-type_fold"/>
</dbReference>
<evidence type="ECO:0000313" key="7">
    <source>
        <dbReference type="EMBL" id="CAH1793264.1"/>
    </source>
</evidence>
<reference evidence="7" key="1">
    <citation type="submission" date="2022-03" db="EMBL/GenBank/DDBJ databases">
        <authorList>
            <person name="Martin C."/>
        </authorList>
    </citation>
    <scope>NUCLEOTIDE SEQUENCE</scope>
</reference>
<keyword evidence="8" id="KW-1185">Reference proteome</keyword>
<dbReference type="OrthoDB" id="73997at2759"/>
<sequence length="1988" mass="222216">MTVQCNLQSLENLLRESASVKQVQDFIQQIIVPSAKQNAEQNIVNDELFLQTFNIFINYEGDVKIRKQLEKLLLSFETIYKTSVYSSYSEIWHNVSIGKLTTPQLGKLMIHLDQSPACREGLRHNLHLAMAYLASRLQGFLQYTPQERINFESHVLIKTMLQICRLFSTEFLPTLDGGTGVSSTKDEPGVSSTKVEPGVSYTKDEPGVSSTKDEPGVSSTKVEPGDSSSNTATGTITEQFLSCLLQVLDNSLVLYDDKILAATGLVYYMNSLDDATLATNVLATLIEKLGSWISCDIRCLLNPSHGGPLINSFENSPKESSNKNFQTNNRVAISTGQLALIGGILASGFEGILTENSKPVGIVTVGTHHIAYKAGTAQSAGSQNGTIFFKFLFKKLYSSANGEHQYVTFQLLAQWTRRATKLAQNYDHIRILFSNNSEILPQIFDLVLSNLDNPTDGVETIIDSIFAQSVESHVKTVLHDKRVPHIETNHKLSEELGKNKPILTTAVEMPHDVILTESDDIKCQNGNIDFKMEGTKDDLTSENSEVHPTAFSSMNSQNKPLLETTISRILALPVYSRGRYRLLAVIVKHTDLKKVLPSTEIKVLLDQMVLCMSDDYMVPKVTELFKALLNTMAKRNQYVEWHTLWFSRLTKALCSTDQSKQFSVITHWIPQAMKVFPRVLADLLGNLEDSLLGDTMSRDVVLLGLLTLLAESTSKGITVEYTREVLLEGLYSKSDDIRAKAFSLLCVTHKTTEAFTSEDLDLLRHCIPLNMSSDSPSFRNTFLFCLKHALVRIRDSSLRGLGDPSAQSQISNMEFIHWYIRTMAENLYPGFSYQRLKMALEGLQLFYDNFIQTLGNNQRKGLVPDGTKTLIEMANRDNADFWGMFSERTTNALWNCLQNGTNEIREISCQIFLKYFHWPIRLLGSSEKETARYILTRGLSLCQSVKPAECESGAILCKLVFMKYSLSLKWSIDFGLIGTNYNVAVNVKNLKDSSSCAVNFLSELQNFLRASIKLSEKNPYEAAIRSPSHGLLSALTQCLGSLPKDVTPYLAICQDLAADVSSLIDLMMMIMAGKCTRKSVAPSFEEMCLSIKEMIETNDNTSEDNIILDPKYQTCVSWCWQNLKEGALLLGKISGILVGYCGNNDGVSATVMNIGEVLLQILTQCRHWGAIMAANSAFIVHSTELIKSHKQLNTIPGKILQNTIASLESNSALSSITRRSAGFPLLVTSILLAELQCKRSELFKLTINALMGLIKQTIDGDVDELHDVPVVHGLNVMKAIVQDSRLVGIAQGHLGDVAVECISKFASPYWAIRNAAMQLYGGIEPRLLGQNKSKLVDRGNINITEFLNHFPSLSHHIKKYLIESGRNLRRLHPSLFPVISLVSNLGPCGTTSNSDIDSLVEPVTSLAYHSIYNVRVMAAKALPVVVPDPRQPIKLEQIIKSLPTERSECNSFNTIHGKLLQIQYLLKEITRRNIDSVVGRTCGEMLIRFIWLAGPTNPCSVVRALFWQILQTCKLQLNLKELNEMMQCSGTEIGSETMMVASSQLMIDQFVYGPKATEMVKESLLSSCQSTRLVMLTTLTHLMKQTTEIDWPSIQLTVLNMLLWEMNLKCRKALLDSVTAIHLKMGAMVAIPTPYVYLDNLEEWERSRPEAPLADIIYPVYAVIAVSMIQHQQITSDALKMISMKLYNASKPDQSELKRFNAALALRICGPQILKAAEKMVDCDEIKSTARLLLAGIHLLEDEISEVKHEATYFAHSLALTEGYEFASLQPSHGLIILCRRMLTSNSSWRESLIDDYIDNLPIKSLRQHIQATKQRKISLYESDKVNMFAEPVKTTSLLLDITNQQSDGLGKYDIMGKQQDIMGKQFGIMGQQGGSMGKQHTEFDLSCDMEWANARLKTLCDYLNEIQASIMDKDTEVFTNINIPLVYEALMCILSLTAIILHTTRDHDLKLQISATINRFSEVQQKYVPEEMIALLEEVKCLISSQT</sequence>
<feature type="compositionally biased region" description="Basic and acidic residues" evidence="3">
    <location>
        <begin position="202"/>
        <end position="215"/>
    </location>
</feature>
<evidence type="ECO:0000256" key="3">
    <source>
        <dbReference type="SAM" id="MobiDB-lite"/>
    </source>
</evidence>
<comment type="caution">
    <text evidence="7">The sequence shown here is derived from an EMBL/GenBank/DDBJ whole genome shotgun (WGS) entry which is preliminary data.</text>
</comment>
<keyword evidence="2" id="KW-0819">tRNA processing</keyword>
<dbReference type="SUPFAM" id="SSF48371">
    <property type="entry name" value="ARM repeat"/>
    <property type="match status" value="2"/>
</dbReference>
<comment type="similarity">
    <text evidence="1">Belongs to the THADA family.</text>
</comment>
<proteinExistence type="inferred from homology"/>
<dbReference type="InterPro" id="IPR056843">
    <property type="entry name" value="THADA-like_TPR"/>
</dbReference>
<feature type="compositionally biased region" description="Polar residues" evidence="3">
    <location>
        <begin position="217"/>
        <end position="231"/>
    </location>
</feature>
<evidence type="ECO:0000259" key="6">
    <source>
        <dbReference type="Pfam" id="PF25151"/>
    </source>
</evidence>
<gene>
    <name evidence="7" type="ORF">OFUS_LOCUS18136</name>
</gene>
<dbReference type="Pfam" id="PF25150">
    <property type="entry name" value="TPR_Trm732"/>
    <property type="match status" value="1"/>
</dbReference>
<dbReference type="GO" id="GO:0030488">
    <property type="term" value="P:tRNA methylation"/>
    <property type="evidence" value="ECO:0007669"/>
    <property type="project" value="TreeGrafter"/>
</dbReference>
<evidence type="ECO:0000256" key="2">
    <source>
        <dbReference type="ARBA" id="ARBA00022694"/>
    </source>
</evidence>
<protein>
    <recommendedName>
        <fullName evidence="9">DUF2428 domain-containing protein</fullName>
    </recommendedName>
</protein>
<evidence type="ECO:0000256" key="1">
    <source>
        <dbReference type="ARBA" id="ARBA00010409"/>
    </source>
</evidence>
<dbReference type="EMBL" id="CAIIXF020000008">
    <property type="protein sequence ID" value="CAH1793264.1"/>
    <property type="molecule type" value="Genomic_DNA"/>
</dbReference>
<dbReference type="InterPro" id="IPR056842">
    <property type="entry name" value="THADA-like_TPR_C"/>
</dbReference>
<organism evidence="7 8">
    <name type="scientific">Owenia fusiformis</name>
    <name type="common">Polychaete worm</name>
    <dbReference type="NCBI Taxonomy" id="6347"/>
    <lineage>
        <taxon>Eukaryota</taxon>
        <taxon>Metazoa</taxon>
        <taxon>Spiralia</taxon>
        <taxon>Lophotrochozoa</taxon>
        <taxon>Annelida</taxon>
        <taxon>Polychaeta</taxon>
        <taxon>Sedentaria</taxon>
        <taxon>Canalipalpata</taxon>
        <taxon>Sabellida</taxon>
        <taxon>Oweniida</taxon>
        <taxon>Oweniidae</taxon>
        <taxon>Owenia</taxon>
    </lineage>
</organism>
<feature type="domain" description="tRNA (32-2'-O)-methyltransferase regulator THADA-like TPR repeats region" evidence="5">
    <location>
        <begin position="641"/>
        <end position="847"/>
    </location>
</feature>
<dbReference type="InterPro" id="IPR051954">
    <property type="entry name" value="tRNA_methyltransferase_THADA"/>
</dbReference>
<evidence type="ECO:0000259" key="5">
    <source>
        <dbReference type="Pfam" id="PF25150"/>
    </source>
</evidence>
<feature type="domain" description="tRNA (32-2'-O)-methyltransferase regulator THADA-like C-terminal TPR repeats region" evidence="6">
    <location>
        <begin position="1313"/>
        <end position="1465"/>
    </location>
</feature>
<feature type="domain" description="DUF2428" evidence="4">
    <location>
        <begin position="1059"/>
        <end position="1311"/>
    </location>
</feature>
<name>A0A8S4PHQ9_OWEFU</name>
<dbReference type="Proteomes" id="UP000749559">
    <property type="component" value="Unassembled WGS sequence"/>
</dbReference>
<dbReference type="InterPro" id="IPR019442">
    <property type="entry name" value="THADA/TRM732_DUF2428"/>
</dbReference>
<dbReference type="PANTHER" id="PTHR14387">
    <property type="entry name" value="THADA/DEATH RECEPTOR INTERACTING PROTEIN"/>
    <property type="match status" value="1"/>
</dbReference>
<dbReference type="GO" id="GO:0005829">
    <property type="term" value="C:cytosol"/>
    <property type="evidence" value="ECO:0007669"/>
    <property type="project" value="TreeGrafter"/>
</dbReference>
<feature type="region of interest" description="Disordered" evidence="3">
    <location>
        <begin position="179"/>
        <end position="231"/>
    </location>
</feature>
<evidence type="ECO:0000259" key="4">
    <source>
        <dbReference type="Pfam" id="PF10350"/>
    </source>
</evidence>
<dbReference type="Pfam" id="PF25151">
    <property type="entry name" value="TPR_Trm732_C"/>
    <property type="match status" value="1"/>
</dbReference>
<dbReference type="Pfam" id="PF10350">
    <property type="entry name" value="DUF2428"/>
    <property type="match status" value="1"/>
</dbReference>
<evidence type="ECO:0008006" key="9">
    <source>
        <dbReference type="Google" id="ProtNLM"/>
    </source>
</evidence>
<evidence type="ECO:0000313" key="8">
    <source>
        <dbReference type="Proteomes" id="UP000749559"/>
    </source>
</evidence>